<keyword evidence="2" id="KW-1185">Reference proteome</keyword>
<sequence>MKSGGHGGLTDEEKMQDILMRSLASSFREKNNFVLPQVSMVWPCDADFADLDGGVV</sequence>
<dbReference type="AlphaFoldDB" id="A0A392VGX4"/>
<comment type="caution">
    <text evidence="1">The sequence shown here is derived from an EMBL/GenBank/DDBJ whole genome shotgun (WGS) entry which is preliminary data.</text>
</comment>
<evidence type="ECO:0000313" key="1">
    <source>
        <dbReference type="EMBL" id="MCI87658.1"/>
    </source>
</evidence>
<name>A0A392VGX4_9FABA</name>
<protein>
    <submittedName>
        <fullName evidence="1">Uncharacterized protein</fullName>
    </submittedName>
</protein>
<dbReference type="Proteomes" id="UP000265520">
    <property type="component" value="Unassembled WGS sequence"/>
</dbReference>
<feature type="non-terminal residue" evidence="1">
    <location>
        <position position="56"/>
    </location>
</feature>
<evidence type="ECO:0000313" key="2">
    <source>
        <dbReference type="Proteomes" id="UP000265520"/>
    </source>
</evidence>
<reference evidence="1 2" key="1">
    <citation type="journal article" date="2018" name="Front. Plant Sci.">
        <title>Red Clover (Trifolium pratense) and Zigzag Clover (T. medium) - A Picture of Genomic Similarities and Differences.</title>
        <authorList>
            <person name="Dluhosova J."/>
            <person name="Istvanek J."/>
            <person name="Nedelnik J."/>
            <person name="Repkova J."/>
        </authorList>
    </citation>
    <scope>NUCLEOTIDE SEQUENCE [LARGE SCALE GENOMIC DNA]</scope>
    <source>
        <strain evidence="2">cv. 10/8</strain>
        <tissue evidence="1">Leaf</tissue>
    </source>
</reference>
<proteinExistence type="predicted"/>
<accession>A0A392VGX4</accession>
<dbReference type="EMBL" id="LXQA011171909">
    <property type="protein sequence ID" value="MCI87658.1"/>
    <property type="molecule type" value="Genomic_DNA"/>
</dbReference>
<organism evidence="1 2">
    <name type="scientific">Trifolium medium</name>
    <dbReference type="NCBI Taxonomy" id="97028"/>
    <lineage>
        <taxon>Eukaryota</taxon>
        <taxon>Viridiplantae</taxon>
        <taxon>Streptophyta</taxon>
        <taxon>Embryophyta</taxon>
        <taxon>Tracheophyta</taxon>
        <taxon>Spermatophyta</taxon>
        <taxon>Magnoliopsida</taxon>
        <taxon>eudicotyledons</taxon>
        <taxon>Gunneridae</taxon>
        <taxon>Pentapetalae</taxon>
        <taxon>rosids</taxon>
        <taxon>fabids</taxon>
        <taxon>Fabales</taxon>
        <taxon>Fabaceae</taxon>
        <taxon>Papilionoideae</taxon>
        <taxon>50 kb inversion clade</taxon>
        <taxon>NPAAA clade</taxon>
        <taxon>Hologalegina</taxon>
        <taxon>IRL clade</taxon>
        <taxon>Trifolieae</taxon>
        <taxon>Trifolium</taxon>
    </lineage>
</organism>